<name>A0ABT5DU35_9BACT</name>
<feature type="compositionally biased region" description="Basic and acidic residues" evidence="1">
    <location>
        <begin position="612"/>
        <end position="622"/>
    </location>
</feature>
<comment type="caution">
    <text evidence="2">The sequence shown here is derived from an EMBL/GenBank/DDBJ whole genome shotgun (WGS) entry which is preliminary data.</text>
</comment>
<feature type="compositionally biased region" description="Low complexity" evidence="1">
    <location>
        <begin position="422"/>
        <end position="456"/>
    </location>
</feature>
<gene>
    <name evidence="2" type="ORF">POL25_09195</name>
</gene>
<sequence>MSVVEPEVWGPEGLCEQFWDVDRKMHNRRFAFILGAGASVQSGIPTAGTLVRRWLGELHRRLARADVPLERWATAEALEIAGFSFADLPASYSQVFARRFRQHPDEGYADLEDIMQGKDPSFGYSVLAHILAETRHKLVITTNFDNLVGDALSIFTGTTPLVCGHESLANFVHVEPRRPVVVKIHRDLLMAPMNQAAEIAALQTAWIDPLTRVFRAYTPIVIGYGGNDGSLMGFLNSLPEDAIPGGIFWCYYGPSGPPSPEIRRLVARHRGVLVPVEGFDELMLRLSARLRIPLLDQVIESKARTRVDNYRRRVEELQARLFPSTPAEAEAIEQRTGGPASAEPASPRSVPSDSITPIVAPPEASPQPAPAERSAAPLSDAGEARRPSSSPIPSDSSPPRRSPSGGNAATSPSGSPVRSHQAPLARPSSRDASAPSRSGLPVLADSPSPAPSDLSPTGKSASSRSPSPELRSAPSDLSPAEEPGLSDMPPLAPQHVSSDMSQSPSARPSPPLNRAPASPESPTARSGPSAAGSAPTRGLEVAHSRPSPLLSTSAFVLRLDGIDRPAEPHESETSHERGLDSLGAMSPPSQVDASREDDLGLNAASDEEAESEDRQRDPSDDRAAYLEDVLLDMSSRRHESLDDADEPVSFAAAPRSWTAGPLRRLPAAAGSLQRALQQVAGEAAAADPWTISLQARAEPDRERAIALLRAGLQQFPADRTLSLDLVERLTERPTTEAVQSAMSTIAARLAADPGDKLALAHRVLLLAWLGLYPAAGEALRRLGDAVAGSDAIAVEIAGLAFLDGLLLRLQGADDDSALAPFQVHVHGMSPIVGLPHALIVALAGRLDPASRRLYLHLSDRLAGRLSAEEFARREPRLAGSPVARV</sequence>
<feature type="compositionally biased region" description="Polar residues" evidence="1">
    <location>
        <begin position="457"/>
        <end position="466"/>
    </location>
</feature>
<organism evidence="2 3">
    <name type="scientific">Nannocystis bainbridge</name>
    <dbReference type="NCBI Taxonomy" id="2995303"/>
    <lineage>
        <taxon>Bacteria</taxon>
        <taxon>Pseudomonadati</taxon>
        <taxon>Myxococcota</taxon>
        <taxon>Polyangia</taxon>
        <taxon>Nannocystales</taxon>
        <taxon>Nannocystaceae</taxon>
        <taxon>Nannocystis</taxon>
    </lineage>
</organism>
<dbReference type="InterPro" id="IPR029035">
    <property type="entry name" value="DHS-like_NAD/FAD-binding_dom"/>
</dbReference>
<evidence type="ECO:0000256" key="1">
    <source>
        <dbReference type="SAM" id="MobiDB-lite"/>
    </source>
</evidence>
<feature type="compositionally biased region" description="Low complexity" evidence="1">
    <location>
        <begin position="521"/>
        <end position="538"/>
    </location>
</feature>
<evidence type="ECO:0008006" key="4">
    <source>
        <dbReference type="Google" id="ProtNLM"/>
    </source>
</evidence>
<keyword evidence="3" id="KW-1185">Reference proteome</keyword>
<dbReference type="Proteomes" id="UP001221686">
    <property type="component" value="Unassembled WGS sequence"/>
</dbReference>
<accession>A0ABT5DU35</accession>
<dbReference type="EMBL" id="JAQNDL010000001">
    <property type="protein sequence ID" value="MDC0717066.1"/>
    <property type="molecule type" value="Genomic_DNA"/>
</dbReference>
<feature type="compositionally biased region" description="Low complexity" evidence="1">
    <location>
        <begin position="387"/>
        <end position="404"/>
    </location>
</feature>
<feature type="region of interest" description="Disordered" evidence="1">
    <location>
        <begin position="325"/>
        <end position="622"/>
    </location>
</feature>
<feature type="compositionally biased region" description="Basic and acidic residues" evidence="1">
    <location>
        <begin position="560"/>
        <end position="579"/>
    </location>
</feature>
<evidence type="ECO:0000313" key="3">
    <source>
        <dbReference type="Proteomes" id="UP001221686"/>
    </source>
</evidence>
<dbReference type="RefSeq" id="WP_272085551.1">
    <property type="nucleotide sequence ID" value="NZ_JAQNDL010000001.1"/>
</dbReference>
<protein>
    <recommendedName>
        <fullName evidence="4">SIR2-like domain-containing protein</fullName>
    </recommendedName>
</protein>
<feature type="compositionally biased region" description="Pro residues" evidence="1">
    <location>
        <begin position="359"/>
        <end position="369"/>
    </location>
</feature>
<evidence type="ECO:0000313" key="2">
    <source>
        <dbReference type="EMBL" id="MDC0717066.1"/>
    </source>
</evidence>
<feature type="compositionally biased region" description="Polar residues" evidence="1">
    <location>
        <begin position="405"/>
        <end position="418"/>
    </location>
</feature>
<dbReference type="Gene3D" id="3.40.50.1220">
    <property type="entry name" value="TPP-binding domain"/>
    <property type="match status" value="1"/>
</dbReference>
<proteinExistence type="predicted"/>
<feature type="compositionally biased region" description="Polar residues" evidence="1">
    <location>
        <begin position="495"/>
        <end position="506"/>
    </location>
</feature>
<dbReference type="SUPFAM" id="SSF52467">
    <property type="entry name" value="DHS-like NAD/FAD-binding domain"/>
    <property type="match status" value="1"/>
</dbReference>
<reference evidence="2 3" key="1">
    <citation type="submission" date="2022-11" db="EMBL/GenBank/DDBJ databases">
        <title>Minimal conservation of predation-associated metabolite biosynthetic gene clusters underscores biosynthetic potential of Myxococcota including descriptions for ten novel species: Archangium lansinium sp. nov., Myxococcus landrumus sp. nov., Nannocystis bai.</title>
        <authorList>
            <person name="Ahearne A."/>
            <person name="Stevens C."/>
            <person name="Dowd S."/>
        </authorList>
    </citation>
    <scope>NUCLEOTIDE SEQUENCE [LARGE SCALE GENOMIC DNA]</scope>
    <source>
        <strain evidence="2 3">BB15-2</strain>
    </source>
</reference>